<dbReference type="KEGG" id="phb:HYN04_06600"/>
<dbReference type="InterPro" id="IPR036259">
    <property type="entry name" value="MFS_trans_sf"/>
</dbReference>
<dbReference type="EMBL" id="CP029479">
    <property type="protein sequence ID" value="AWM77462.1"/>
    <property type="molecule type" value="Genomic_DNA"/>
</dbReference>
<feature type="transmembrane region" description="Helical" evidence="2">
    <location>
        <begin position="443"/>
        <end position="463"/>
    </location>
</feature>
<dbReference type="PANTHER" id="PTHR11328:SF24">
    <property type="entry name" value="MAJOR FACILITATOR SUPERFAMILY (MFS) PROFILE DOMAIN-CONTAINING PROTEIN"/>
    <property type="match status" value="1"/>
</dbReference>
<dbReference type="SUPFAM" id="SSF103473">
    <property type="entry name" value="MFS general substrate transporter"/>
    <property type="match status" value="1"/>
</dbReference>
<keyword evidence="2" id="KW-0812">Transmembrane</keyword>
<dbReference type="AlphaFoldDB" id="A0A2Z3HQD9"/>
<comment type="similarity">
    <text evidence="1">Belongs to the sodium:galactoside symporter (TC 2.A.2) family.</text>
</comment>
<feature type="transmembrane region" description="Helical" evidence="2">
    <location>
        <begin position="300"/>
        <end position="322"/>
    </location>
</feature>
<evidence type="ECO:0000256" key="1">
    <source>
        <dbReference type="ARBA" id="ARBA00009617"/>
    </source>
</evidence>
<dbReference type="GO" id="GO:0015293">
    <property type="term" value="F:symporter activity"/>
    <property type="evidence" value="ECO:0007669"/>
    <property type="project" value="InterPro"/>
</dbReference>
<proteinExistence type="inferred from homology"/>
<evidence type="ECO:0000313" key="3">
    <source>
        <dbReference type="EMBL" id="AWM77462.1"/>
    </source>
</evidence>
<dbReference type="Pfam" id="PF13347">
    <property type="entry name" value="MFS_2"/>
    <property type="match status" value="1"/>
</dbReference>
<feature type="transmembrane region" description="Helical" evidence="2">
    <location>
        <begin position="149"/>
        <end position="171"/>
    </location>
</feature>
<protein>
    <submittedName>
        <fullName evidence="3">MFS transporter</fullName>
    </submittedName>
</protein>
<accession>A0A2Z3HQD9</accession>
<gene>
    <name evidence="3" type="ORF">HYN04_06600</name>
</gene>
<dbReference type="Proteomes" id="UP000247763">
    <property type="component" value="Chromosome"/>
</dbReference>
<name>A0A2Z3HQD9_9CAUL</name>
<dbReference type="InterPro" id="IPR039672">
    <property type="entry name" value="MFS_2"/>
</dbReference>
<feature type="transmembrane region" description="Helical" evidence="2">
    <location>
        <begin position="329"/>
        <end position="348"/>
    </location>
</feature>
<dbReference type="Gene3D" id="1.20.1250.20">
    <property type="entry name" value="MFS general substrate transporter like domains"/>
    <property type="match status" value="2"/>
</dbReference>
<organism evidence="3 4">
    <name type="scientific">Phenylobacterium parvum</name>
    <dbReference type="NCBI Taxonomy" id="2201350"/>
    <lineage>
        <taxon>Bacteria</taxon>
        <taxon>Pseudomonadati</taxon>
        <taxon>Pseudomonadota</taxon>
        <taxon>Alphaproteobacteria</taxon>
        <taxon>Caulobacterales</taxon>
        <taxon>Caulobacteraceae</taxon>
        <taxon>Phenylobacterium</taxon>
    </lineage>
</organism>
<feature type="transmembrane region" description="Helical" evidence="2">
    <location>
        <begin position="216"/>
        <end position="236"/>
    </location>
</feature>
<feature type="transmembrane region" description="Helical" evidence="2">
    <location>
        <begin position="118"/>
        <end position="137"/>
    </location>
</feature>
<feature type="transmembrane region" description="Helical" evidence="2">
    <location>
        <begin position="395"/>
        <end position="423"/>
    </location>
</feature>
<evidence type="ECO:0000256" key="2">
    <source>
        <dbReference type="SAM" id="Phobius"/>
    </source>
</evidence>
<feature type="transmembrane region" description="Helical" evidence="2">
    <location>
        <begin position="50"/>
        <end position="69"/>
    </location>
</feature>
<feature type="transmembrane region" description="Helical" evidence="2">
    <location>
        <begin position="75"/>
        <end position="97"/>
    </location>
</feature>
<dbReference type="PANTHER" id="PTHR11328">
    <property type="entry name" value="MAJOR FACILITATOR SUPERFAMILY DOMAIN-CONTAINING PROTEIN"/>
    <property type="match status" value="1"/>
</dbReference>
<dbReference type="OrthoDB" id="9764596at2"/>
<keyword evidence="2" id="KW-1133">Transmembrane helix</keyword>
<sequence>MEIPLPRLPGSRLTPIVKRLAKRRNLEGSSVPVSQTQSGPAGGPISLTRALVFASAAVPIGALGVAATVHLPRYFAAELGLSLALVGTVFALVRFIDIPIDTAMGLAMDRTKTRFGRYRVWMALGAPVLMLGFYMLLRTGSGDGPLYLGFWLLVMYLGYSGVLLSHLAWAGRLAPTYTERSRIFGAITGLGVIGAMAVLLIPIVMSQQGFTDAQGVQAMIWFIIAATAVTCMLVVFSSQERIAQDRPAQFTLKDYAQLLTRGNVIRLLAADLMVTLGPGWMAALYLFYFKDSRGFDTASANLLLLIYVAAGFAGAPFAAWLANKVSKHIAFLVTTTIYSVGLMCLPFLPKGDFPIFSVLMFLVGAMAAGFTVMMRAIAADIADELRLDSGREWMGLIYAGLTATSKLATAGAIFLTFNVLALVGYQVGAGVTNTPDAIRGLELAYIVGPIIFVMAAGACFLGYKLTAERHAEIRHKLDLLDASETDPGAAAEALSGVDLGPKGRP</sequence>
<dbReference type="GO" id="GO:0008643">
    <property type="term" value="P:carbohydrate transport"/>
    <property type="evidence" value="ECO:0007669"/>
    <property type="project" value="InterPro"/>
</dbReference>
<feature type="transmembrane region" description="Helical" evidence="2">
    <location>
        <begin position="354"/>
        <end position="374"/>
    </location>
</feature>
<reference evidence="4" key="1">
    <citation type="submission" date="2018-05" db="EMBL/GenBank/DDBJ databases">
        <title>Genome sequencing of Phenylobacterium sp. HYN0004.</title>
        <authorList>
            <person name="Yi H."/>
            <person name="Baek C."/>
        </authorList>
    </citation>
    <scope>NUCLEOTIDE SEQUENCE [LARGE SCALE GENOMIC DNA]</scope>
    <source>
        <strain evidence="4">HYN0004</strain>
    </source>
</reference>
<keyword evidence="2" id="KW-0472">Membrane</keyword>
<feature type="transmembrane region" description="Helical" evidence="2">
    <location>
        <begin position="183"/>
        <end position="204"/>
    </location>
</feature>
<keyword evidence="4" id="KW-1185">Reference proteome</keyword>
<feature type="transmembrane region" description="Helical" evidence="2">
    <location>
        <begin position="267"/>
        <end position="288"/>
    </location>
</feature>
<dbReference type="GO" id="GO:0005886">
    <property type="term" value="C:plasma membrane"/>
    <property type="evidence" value="ECO:0007669"/>
    <property type="project" value="TreeGrafter"/>
</dbReference>
<evidence type="ECO:0000313" key="4">
    <source>
        <dbReference type="Proteomes" id="UP000247763"/>
    </source>
</evidence>